<dbReference type="RefSeq" id="WP_005212002.1">
    <property type="nucleotide sequence ID" value="NZ_CYYT01000012.1"/>
</dbReference>
<dbReference type="GO" id="GO:0022857">
    <property type="term" value="F:transmembrane transporter activity"/>
    <property type="evidence" value="ECO:0007669"/>
    <property type="project" value="TreeGrafter"/>
</dbReference>
<dbReference type="SUPFAM" id="SSF52540">
    <property type="entry name" value="P-loop containing nucleoside triphosphate hydrolases"/>
    <property type="match status" value="1"/>
</dbReference>
<keyword evidence="2" id="KW-0547">Nucleotide-binding</keyword>
<gene>
    <name evidence="5" type="primary">lolD_3</name>
    <name evidence="5" type="ORF">ERS852470_02530</name>
</gene>
<dbReference type="InterPro" id="IPR003593">
    <property type="entry name" value="AAA+_ATPase"/>
</dbReference>
<dbReference type="OrthoDB" id="9802264at2"/>
<dbReference type="SMART" id="SM00382">
    <property type="entry name" value="AAA"/>
    <property type="match status" value="1"/>
</dbReference>
<dbReference type="PROSITE" id="PS50893">
    <property type="entry name" value="ABC_TRANSPORTER_2"/>
    <property type="match status" value="1"/>
</dbReference>
<sequence length="210" mass="23253">MSILALNKVNYSYKNGKKVLNDISMEFEEGKLYAILGASGSGKSTLLSLLAGLDEPRNGEILYNNQNIKVKGYENHRKSNISLIFQNYNLIDYMTPLENLKIVNPKVNKKILNNLGLADDEINRNVLQLSGGQQQRVAIARTLVTDSPVILADEPTGNLDSDTADEIIEILKTSAHKHGKCVIVVTHSKELAKKVDVVLVLKNKKLTQIN</sequence>
<dbReference type="Pfam" id="PF00005">
    <property type="entry name" value="ABC_tran"/>
    <property type="match status" value="1"/>
</dbReference>
<dbReference type="Gene3D" id="3.40.50.300">
    <property type="entry name" value="P-loop containing nucleotide triphosphate hydrolases"/>
    <property type="match status" value="1"/>
</dbReference>
<evidence type="ECO:0000256" key="2">
    <source>
        <dbReference type="ARBA" id="ARBA00022741"/>
    </source>
</evidence>
<protein>
    <submittedName>
        <fullName evidence="5">ABC transporter ATP-binding protein</fullName>
        <ecNumber evidence="5">3.6.3.-</ecNumber>
    </submittedName>
</protein>
<dbReference type="AlphaFoldDB" id="A0A174DHA5"/>
<evidence type="ECO:0000256" key="1">
    <source>
        <dbReference type="ARBA" id="ARBA00005417"/>
    </source>
</evidence>
<dbReference type="PANTHER" id="PTHR24220:SF689">
    <property type="entry name" value="LIPOPROTEIN-RELEASING SYSTEM ATP-BINDING PROTEIN LOLD"/>
    <property type="match status" value="1"/>
</dbReference>
<keyword evidence="3 5" id="KW-0067">ATP-binding</keyword>
<dbReference type="EMBL" id="CYZV01000027">
    <property type="protein sequence ID" value="CUO50133.1"/>
    <property type="molecule type" value="Genomic_DNA"/>
</dbReference>
<organism evidence="5 6">
    <name type="scientific">Clostridium disporicum</name>
    <dbReference type="NCBI Taxonomy" id="84024"/>
    <lineage>
        <taxon>Bacteria</taxon>
        <taxon>Bacillati</taxon>
        <taxon>Bacillota</taxon>
        <taxon>Clostridia</taxon>
        <taxon>Eubacteriales</taxon>
        <taxon>Clostridiaceae</taxon>
        <taxon>Clostridium</taxon>
    </lineage>
</organism>
<reference evidence="5 6" key="1">
    <citation type="submission" date="2015-09" db="EMBL/GenBank/DDBJ databases">
        <authorList>
            <consortium name="Pathogen Informatics"/>
        </authorList>
    </citation>
    <scope>NUCLEOTIDE SEQUENCE [LARGE SCALE GENOMIC DNA]</scope>
    <source>
        <strain evidence="5 6">2789STDY5834855</strain>
    </source>
</reference>
<evidence type="ECO:0000256" key="3">
    <source>
        <dbReference type="ARBA" id="ARBA00022840"/>
    </source>
</evidence>
<name>A0A174DHA5_9CLOT</name>
<dbReference type="GO" id="GO:0005524">
    <property type="term" value="F:ATP binding"/>
    <property type="evidence" value="ECO:0007669"/>
    <property type="project" value="UniProtKB-KW"/>
</dbReference>
<accession>A0A174DHA5</accession>
<comment type="similarity">
    <text evidence="1">Belongs to the ABC transporter superfamily.</text>
</comment>
<dbReference type="InterPro" id="IPR015854">
    <property type="entry name" value="ABC_transpr_LolD-like"/>
</dbReference>
<keyword evidence="5" id="KW-0378">Hydrolase</keyword>
<dbReference type="PROSITE" id="PS00211">
    <property type="entry name" value="ABC_TRANSPORTER_1"/>
    <property type="match status" value="1"/>
</dbReference>
<dbReference type="InterPro" id="IPR003439">
    <property type="entry name" value="ABC_transporter-like_ATP-bd"/>
</dbReference>
<dbReference type="EC" id="3.6.3.-" evidence="5"/>
<dbReference type="GO" id="GO:0005886">
    <property type="term" value="C:plasma membrane"/>
    <property type="evidence" value="ECO:0007669"/>
    <property type="project" value="TreeGrafter"/>
</dbReference>
<dbReference type="PANTHER" id="PTHR24220">
    <property type="entry name" value="IMPORT ATP-BINDING PROTEIN"/>
    <property type="match status" value="1"/>
</dbReference>
<dbReference type="InterPro" id="IPR017871">
    <property type="entry name" value="ABC_transporter-like_CS"/>
</dbReference>
<dbReference type="GeneID" id="83011655"/>
<evidence type="ECO:0000313" key="6">
    <source>
        <dbReference type="Proteomes" id="UP000095558"/>
    </source>
</evidence>
<feature type="domain" description="ABC transporter" evidence="4">
    <location>
        <begin position="4"/>
        <end position="209"/>
    </location>
</feature>
<proteinExistence type="inferred from homology"/>
<dbReference type="Proteomes" id="UP000095558">
    <property type="component" value="Unassembled WGS sequence"/>
</dbReference>
<dbReference type="InterPro" id="IPR027417">
    <property type="entry name" value="P-loop_NTPase"/>
</dbReference>
<evidence type="ECO:0000259" key="4">
    <source>
        <dbReference type="PROSITE" id="PS50893"/>
    </source>
</evidence>
<evidence type="ECO:0000313" key="5">
    <source>
        <dbReference type="EMBL" id="CUO50133.1"/>
    </source>
</evidence>
<dbReference type="GO" id="GO:0016887">
    <property type="term" value="F:ATP hydrolysis activity"/>
    <property type="evidence" value="ECO:0007669"/>
    <property type="project" value="InterPro"/>
</dbReference>